<dbReference type="InterPro" id="IPR003594">
    <property type="entry name" value="HATPase_dom"/>
</dbReference>
<evidence type="ECO:0000259" key="8">
    <source>
        <dbReference type="PROSITE" id="PS50113"/>
    </source>
</evidence>
<keyword evidence="10" id="KW-1185">Reference proteome</keyword>
<organism evidence="9 10">
    <name type="scientific">Deinococcus roseus</name>
    <dbReference type="NCBI Taxonomy" id="392414"/>
    <lineage>
        <taxon>Bacteria</taxon>
        <taxon>Thermotogati</taxon>
        <taxon>Deinococcota</taxon>
        <taxon>Deinococci</taxon>
        <taxon>Deinococcales</taxon>
        <taxon>Deinococcaceae</taxon>
        <taxon>Deinococcus</taxon>
    </lineage>
</organism>
<protein>
    <recommendedName>
        <fullName evidence="2">histidine kinase</fullName>
        <ecNumber evidence="2">2.7.13.3</ecNumber>
    </recommendedName>
</protein>
<dbReference type="RefSeq" id="WP_188999437.1">
    <property type="nucleotide sequence ID" value="NZ_BMOD01000001.1"/>
</dbReference>
<dbReference type="InterPro" id="IPR005467">
    <property type="entry name" value="His_kinase_dom"/>
</dbReference>
<dbReference type="InterPro" id="IPR013655">
    <property type="entry name" value="PAS_fold_3"/>
</dbReference>
<dbReference type="InterPro" id="IPR000014">
    <property type="entry name" value="PAS"/>
</dbReference>
<dbReference type="Gene3D" id="3.30.450.20">
    <property type="entry name" value="PAS domain"/>
    <property type="match status" value="2"/>
</dbReference>
<evidence type="ECO:0000259" key="6">
    <source>
        <dbReference type="PROSITE" id="PS50109"/>
    </source>
</evidence>
<evidence type="ECO:0000259" key="7">
    <source>
        <dbReference type="PROSITE" id="PS50112"/>
    </source>
</evidence>
<evidence type="ECO:0000313" key="9">
    <source>
        <dbReference type="EMBL" id="GGJ22028.1"/>
    </source>
</evidence>
<dbReference type="PROSITE" id="PS50112">
    <property type="entry name" value="PAS"/>
    <property type="match status" value="1"/>
</dbReference>
<dbReference type="InterPro" id="IPR036890">
    <property type="entry name" value="HATPase_C_sf"/>
</dbReference>
<dbReference type="SUPFAM" id="SSF55874">
    <property type="entry name" value="ATPase domain of HSP90 chaperone/DNA topoisomerase II/histidine kinase"/>
    <property type="match status" value="1"/>
</dbReference>
<dbReference type="InterPro" id="IPR004358">
    <property type="entry name" value="Sig_transdc_His_kin-like_C"/>
</dbReference>
<dbReference type="SMART" id="SM00387">
    <property type="entry name" value="HATPase_c"/>
    <property type="match status" value="1"/>
</dbReference>
<dbReference type="Pfam" id="PF02518">
    <property type="entry name" value="HATPase_c"/>
    <property type="match status" value="1"/>
</dbReference>
<dbReference type="InterPro" id="IPR000700">
    <property type="entry name" value="PAS-assoc_C"/>
</dbReference>
<keyword evidence="5 9" id="KW-0418">Kinase</keyword>
<dbReference type="InterPro" id="IPR003661">
    <property type="entry name" value="HisK_dim/P_dom"/>
</dbReference>
<dbReference type="Proteomes" id="UP000632222">
    <property type="component" value="Unassembled WGS sequence"/>
</dbReference>
<dbReference type="PANTHER" id="PTHR43304">
    <property type="entry name" value="PHYTOCHROME-LIKE PROTEIN CPH1"/>
    <property type="match status" value="1"/>
</dbReference>
<dbReference type="Pfam" id="PF00512">
    <property type="entry name" value="HisKA"/>
    <property type="match status" value="1"/>
</dbReference>
<dbReference type="Gene3D" id="3.30.565.10">
    <property type="entry name" value="Histidine kinase-like ATPase, C-terminal domain"/>
    <property type="match status" value="1"/>
</dbReference>
<dbReference type="InterPro" id="IPR001610">
    <property type="entry name" value="PAC"/>
</dbReference>
<dbReference type="EC" id="2.7.13.3" evidence="2"/>
<reference evidence="10" key="1">
    <citation type="journal article" date="2019" name="Int. J. Syst. Evol. Microbiol.">
        <title>The Global Catalogue of Microorganisms (GCM) 10K type strain sequencing project: providing services to taxonomists for standard genome sequencing and annotation.</title>
        <authorList>
            <consortium name="The Broad Institute Genomics Platform"/>
            <consortium name="The Broad Institute Genome Sequencing Center for Infectious Disease"/>
            <person name="Wu L."/>
            <person name="Ma J."/>
        </authorList>
    </citation>
    <scope>NUCLEOTIDE SEQUENCE [LARGE SCALE GENOMIC DNA]</scope>
    <source>
        <strain evidence="10">JCM 14370</strain>
    </source>
</reference>
<dbReference type="CDD" id="cd00075">
    <property type="entry name" value="HATPase"/>
    <property type="match status" value="1"/>
</dbReference>
<keyword evidence="3" id="KW-0597">Phosphoprotein</keyword>
<dbReference type="PROSITE" id="PS50113">
    <property type="entry name" value="PAC"/>
    <property type="match status" value="1"/>
</dbReference>
<evidence type="ECO:0000256" key="3">
    <source>
        <dbReference type="ARBA" id="ARBA00022553"/>
    </source>
</evidence>
<dbReference type="InterPro" id="IPR052162">
    <property type="entry name" value="Sensor_kinase/Photoreceptor"/>
</dbReference>
<dbReference type="PRINTS" id="PR00344">
    <property type="entry name" value="BCTRLSENSOR"/>
</dbReference>
<accession>A0ABQ2CUR4</accession>
<comment type="catalytic activity">
    <reaction evidence="1">
        <text>ATP + protein L-histidine = ADP + protein N-phospho-L-histidine.</text>
        <dbReference type="EC" id="2.7.13.3"/>
    </reaction>
</comment>
<dbReference type="InterPro" id="IPR013656">
    <property type="entry name" value="PAS_4"/>
</dbReference>
<feature type="domain" description="PAS" evidence="7">
    <location>
        <begin position="113"/>
        <end position="183"/>
    </location>
</feature>
<dbReference type="InterPro" id="IPR035965">
    <property type="entry name" value="PAS-like_dom_sf"/>
</dbReference>
<dbReference type="Gene3D" id="1.10.287.130">
    <property type="match status" value="1"/>
</dbReference>
<evidence type="ECO:0000256" key="4">
    <source>
        <dbReference type="ARBA" id="ARBA00022679"/>
    </source>
</evidence>
<dbReference type="PANTHER" id="PTHR43304:SF1">
    <property type="entry name" value="PAC DOMAIN-CONTAINING PROTEIN"/>
    <property type="match status" value="1"/>
</dbReference>
<evidence type="ECO:0000256" key="1">
    <source>
        <dbReference type="ARBA" id="ARBA00000085"/>
    </source>
</evidence>
<name>A0ABQ2CUR4_9DEIO</name>
<dbReference type="CDD" id="cd00130">
    <property type="entry name" value="PAS"/>
    <property type="match status" value="2"/>
</dbReference>
<dbReference type="Pfam" id="PF08448">
    <property type="entry name" value="PAS_4"/>
    <property type="match status" value="1"/>
</dbReference>
<dbReference type="GO" id="GO:0016301">
    <property type="term" value="F:kinase activity"/>
    <property type="evidence" value="ECO:0007669"/>
    <property type="project" value="UniProtKB-KW"/>
</dbReference>
<dbReference type="Pfam" id="PF08447">
    <property type="entry name" value="PAS_3"/>
    <property type="match status" value="1"/>
</dbReference>
<dbReference type="InterPro" id="IPR036097">
    <property type="entry name" value="HisK_dim/P_sf"/>
</dbReference>
<proteinExistence type="predicted"/>
<feature type="domain" description="PAC" evidence="8">
    <location>
        <begin position="306"/>
        <end position="358"/>
    </location>
</feature>
<evidence type="ECO:0000313" key="10">
    <source>
        <dbReference type="Proteomes" id="UP000632222"/>
    </source>
</evidence>
<feature type="domain" description="Histidine kinase" evidence="6">
    <location>
        <begin position="376"/>
        <end position="593"/>
    </location>
</feature>
<dbReference type="SUPFAM" id="SSF55785">
    <property type="entry name" value="PYP-like sensor domain (PAS domain)"/>
    <property type="match status" value="2"/>
</dbReference>
<sequence>MAEQSFLKSQYLQLVHHLVKTFKLQRALPEHAEQLSLPSLLQQLVADDIRAFVLLDASGRIEVSNAVFQTQQPEGNTLWSRANLQGFNWSCHVLPELPLLTLQVGEPLSSSTSDAQVRQYLSAMTDVIMVLDQEGRHLEIAPTRPTLFYRPSQDMLGRTMHDLFPTVFADRFVSRLREALHKDQETELEYPLTIQDHEVWFGARFTPLSRDRVLLISRDITERKKAELALRESEKRFQFAADHAPVLIWMSGLDGGASFFNQRWLEFTGRDPFQETGEGWMENIHPHDLPDCLRNFHANFQLRRPFEMEFRLRRFDGQYRWVVNRGTPRYTPEGEFRGFIGACIDIDDRKHAEAALQLSEQRLRTLSEAQKRFVADAAHELRTPLTSIQGNLDILLRFHDIEAEEKDEILQDVQREAVRLGRLVNDMLILARGDSGIPLKESVLDFQPVALSAWRELQRLYPRHQFEVQETRQALQVSGDPDRLKQLTLILLENAAKYTPEQGRISMVLEQQKNHVVLRVSDTGVGIAPEDLEKVFERFYRVDQSRHRGEDPGGTGLGLPIAQWIVREHRGKIWLESQPGKGTTAVVELPLWKEPG</sequence>
<dbReference type="NCBIfam" id="TIGR00229">
    <property type="entry name" value="sensory_box"/>
    <property type="match status" value="2"/>
</dbReference>
<dbReference type="PROSITE" id="PS50109">
    <property type="entry name" value="HIS_KIN"/>
    <property type="match status" value="1"/>
</dbReference>
<comment type="caution">
    <text evidence="9">The sequence shown here is derived from an EMBL/GenBank/DDBJ whole genome shotgun (WGS) entry which is preliminary data.</text>
</comment>
<dbReference type="SMART" id="SM00388">
    <property type="entry name" value="HisKA"/>
    <property type="match status" value="1"/>
</dbReference>
<dbReference type="EMBL" id="BMOD01000001">
    <property type="protein sequence ID" value="GGJ22028.1"/>
    <property type="molecule type" value="Genomic_DNA"/>
</dbReference>
<gene>
    <name evidence="9" type="ORF">GCM10008938_05380</name>
</gene>
<keyword evidence="4" id="KW-0808">Transferase</keyword>
<dbReference type="SUPFAM" id="SSF47384">
    <property type="entry name" value="Homodimeric domain of signal transducing histidine kinase"/>
    <property type="match status" value="1"/>
</dbReference>
<dbReference type="SMART" id="SM00091">
    <property type="entry name" value="PAS"/>
    <property type="match status" value="2"/>
</dbReference>
<evidence type="ECO:0000256" key="5">
    <source>
        <dbReference type="ARBA" id="ARBA00022777"/>
    </source>
</evidence>
<evidence type="ECO:0000256" key="2">
    <source>
        <dbReference type="ARBA" id="ARBA00012438"/>
    </source>
</evidence>
<dbReference type="CDD" id="cd00082">
    <property type="entry name" value="HisKA"/>
    <property type="match status" value="1"/>
</dbReference>
<dbReference type="SMART" id="SM00086">
    <property type="entry name" value="PAC"/>
    <property type="match status" value="2"/>
</dbReference>